<keyword evidence="6 14" id="KW-0479">Metal-binding</keyword>
<feature type="binding site" evidence="16">
    <location>
        <position position="160"/>
    </location>
    <ligand>
        <name>Zn(2+)</name>
        <dbReference type="ChEBI" id="CHEBI:29105"/>
        <note>catalytic</note>
    </ligand>
</feature>
<keyword evidence="4 14" id="KW-0645">Protease</keyword>
<name>A0A975TSV7_9RHOB</name>
<feature type="domain" description="CBS" evidence="18">
    <location>
        <begin position="309"/>
        <end position="368"/>
    </location>
</feature>
<proteinExistence type="inferred from homology"/>
<evidence type="ECO:0000256" key="14">
    <source>
        <dbReference type="PIRNR" id="PIRNR006404"/>
    </source>
</evidence>
<evidence type="ECO:0000313" key="19">
    <source>
        <dbReference type="EMBL" id="QXL86567.1"/>
    </source>
</evidence>
<feature type="transmembrane region" description="Helical" evidence="14">
    <location>
        <begin position="101"/>
        <end position="121"/>
    </location>
</feature>
<evidence type="ECO:0000256" key="4">
    <source>
        <dbReference type="ARBA" id="ARBA00022670"/>
    </source>
</evidence>
<keyword evidence="9 14" id="KW-0862">Zinc</keyword>
<feature type="active site" evidence="15">
    <location>
        <position position="62"/>
    </location>
</feature>
<keyword evidence="10 14" id="KW-1133">Transmembrane helix</keyword>
<feature type="transmembrane region" description="Helical" evidence="14">
    <location>
        <begin position="72"/>
        <end position="89"/>
    </location>
</feature>
<dbReference type="InterPro" id="IPR046342">
    <property type="entry name" value="CBS_dom_sf"/>
</dbReference>
<keyword evidence="5 14" id="KW-0812">Transmembrane</keyword>
<evidence type="ECO:0000256" key="5">
    <source>
        <dbReference type="ARBA" id="ARBA00022692"/>
    </source>
</evidence>
<dbReference type="EMBL" id="CP078073">
    <property type="protein sequence ID" value="QXL86567.1"/>
    <property type="molecule type" value="Genomic_DNA"/>
</dbReference>
<protein>
    <recommendedName>
        <fullName evidence="14">Zinc metalloprotease</fullName>
    </recommendedName>
</protein>
<reference evidence="19" key="1">
    <citation type="submission" date="2021-07" db="EMBL/GenBank/DDBJ databases">
        <title>Karlodiniumbacter phycospheric gen. nov., sp. nov., a phycosphere bacterium isolated from karlodinium veneficum.</title>
        <authorList>
            <person name="Peng Y."/>
            <person name="Jiang L."/>
            <person name="Lee J."/>
        </authorList>
    </citation>
    <scope>NUCLEOTIDE SEQUENCE</scope>
    <source>
        <strain evidence="19">N5</strain>
    </source>
</reference>
<dbReference type="InterPro" id="IPR016483">
    <property type="entry name" value="UCP006404_Pept_M50_CBS"/>
</dbReference>
<keyword evidence="7" id="KW-0677">Repeat</keyword>
<keyword evidence="11 14" id="KW-0482">Metalloprotease</keyword>
<evidence type="ECO:0000256" key="17">
    <source>
        <dbReference type="PROSITE-ProRule" id="PRU00703"/>
    </source>
</evidence>
<feature type="transmembrane region" description="Helical" evidence="14">
    <location>
        <begin position="43"/>
        <end position="60"/>
    </location>
</feature>
<dbReference type="PROSITE" id="PS51371">
    <property type="entry name" value="CBS"/>
    <property type="match status" value="2"/>
</dbReference>
<evidence type="ECO:0000256" key="1">
    <source>
        <dbReference type="ARBA" id="ARBA00004651"/>
    </source>
</evidence>
<keyword evidence="13 14" id="KW-0472">Membrane</keyword>
<dbReference type="Gene3D" id="3.10.580.10">
    <property type="entry name" value="CBS-domain"/>
    <property type="match status" value="2"/>
</dbReference>
<feature type="transmembrane region" description="Helical" evidence="14">
    <location>
        <begin position="133"/>
        <end position="162"/>
    </location>
</feature>
<dbReference type="GO" id="GO:0006508">
    <property type="term" value="P:proteolysis"/>
    <property type="evidence" value="ECO:0007669"/>
    <property type="project" value="UniProtKB-KW"/>
</dbReference>
<comment type="cofactor">
    <cofactor evidence="14 16">
        <name>Zn(2+)</name>
        <dbReference type="ChEBI" id="CHEBI:29105"/>
    </cofactor>
    <text evidence="14 16">Binds 1 zinc ion per subunit.</text>
</comment>
<dbReference type="PANTHER" id="PTHR39188:SF3">
    <property type="entry name" value="STAGE IV SPORULATION PROTEIN FB"/>
    <property type="match status" value="1"/>
</dbReference>
<gene>
    <name evidence="19" type="ORF">KUL25_13965</name>
</gene>
<feature type="transmembrane region" description="Helical" evidence="14">
    <location>
        <begin position="13"/>
        <end position="31"/>
    </location>
</feature>
<comment type="subcellular location">
    <subcellularLocation>
        <location evidence="1 14">Cell membrane</location>
        <topology evidence="1 14">Multi-pass membrane protein</topology>
    </subcellularLocation>
</comment>
<dbReference type="InterPro" id="IPR008915">
    <property type="entry name" value="Peptidase_M50"/>
</dbReference>
<dbReference type="PIRSF" id="PIRSF006404">
    <property type="entry name" value="UCP006404_Pept_M50_CBS"/>
    <property type="match status" value="1"/>
</dbReference>
<dbReference type="SMART" id="SM00116">
    <property type="entry name" value="CBS"/>
    <property type="match status" value="2"/>
</dbReference>
<organism evidence="19">
    <name type="scientific">Gymnodinialimonas phycosphaerae</name>
    <dbReference type="NCBI Taxonomy" id="2841589"/>
    <lineage>
        <taxon>Bacteria</taxon>
        <taxon>Pseudomonadati</taxon>
        <taxon>Pseudomonadota</taxon>
        <taxon>Alphaproteobacteria</taxon>
        <taxon>Rhodobacterales</taxon>
        <taxon>Paracoccaceae</taxon>
        <taxon>Gymnodinialimonas</taxon>
    </lineage>
</organism>
<evidence type="ECO:0000256" key="8">
    <source>
        <dbReference type="ARBA" id="ARBA00022801"/>
    </source>
</evidence>
<dbReference type="Pfam" id="PF02163">
    <property type="entry name" value="Peptidase_M50"/>
    <property type="match status" value="2"/>
</dbReference>
<keyword evidence="3 14" id="KW-1003">Cell membrane</keyword>
<evidence type="ECO:0000256" key="10">
    <source>
        <dbReference type="ARBA" id="ARBA00022989"/>
    </source>
</evidence>
<dbReference type="GO" id="GO:0005886">
    <property type="term" value="C:plasma membrane"/>
    <property type="evidence" value="ECO:0007669"/>
    <property type="project" value="UniProtKB-SubCell"/>
</dbReference>
<keyword evidence="8 14" id="KW-0378">Hydrolase</keyword>
<evidence type="ECO:0000256" key="15">
    <source>
        <dbReference type="PIRSR" id="PIRSR006404-1"/>
    </source>
</evidence>
<dbReference type="SUPFAM" id="SSF54631">
    <property type="entry name" value="CBS-domain pair"/>
    <property type="match status" value="1"/>
</dbReference>
<dbReference type="GO" id="GO:0046872">
    <property type="term" value="F:metal ion binding"/>
    <property type="evidence" value="ECO:0007669"/>
    <property type="project" value="UniProtKB-UniRule"/>
</dbReference>
<evidence type="ECO:0000256" key="9">
    <source>
        <dbReference type="ARBA" id="ARBA00022833"/>
    </source>
</evidence>
<dbReference type="PANTHER" id="PTHR39188">
    <property type="entry name" value="MEMBRANE-ASSOCIATED ZINC METALLOPROTEASE M50B"/>
    <property type="match status" value="1"/>
</dbReference>
<evidence type="ECO:0000256" key="7">
    <source>
        <dbReference type="ARBA" id="ARBA00022737"/>
    </source>
</evidence>
<dbReference type="CDD" id="cd06164">
    <property type="entry name" value="S2P-M50_SpoIVFB_CBS"/>
    <property type="match status" value="1"/>
</dbReference>
<evidence type="ECO:0000256" key="12">
    <source>
        <dbReference type="ARBA" id="ARBA00023122"/>
    </source>
</evidence>
<evidence type="ECO:0000256" key="3">
    <source>
        <dbReference type="ARBA" id="ARBA00022475"/>
    </source>
</evidence>
<evidence type="ECO:0000256" key="6">
    <source>
        <dbReference type="ARBA" id="ARBA00022723"/>
    </source>
</evidence>
<dbReference type="AlphaFoldDB" id="A0A975TSV7"/>
<accession>A0A975TSV7</accession>
<feature type="binding site" evidence="16">
    <location>
        <position position="61"/>
    </location>
    <ligand>
        <name>Zn(2+)</name>
        <dbReference type="ChEBI" id="CHEBI:29105"/>
        <note>catalytic</note>
    </ligand>
</feature>
<evidence type="ECO:0000256" key="13">
    <source>
        <dbReference type="ARBA" id="ARBA00023136"/>
    </source>
</evidence>
<evidence type="ECO:0000259" key="18">
    <source>
        <dbReference type="PROSITE" id="PS51371"/>
    </source>
</evidence>
<feature type="binding site" evidence="16">
    <location>
        <position position="65"/>
    </location>
    <ligand>
        <name>Zn(2+)</name>
        <dbReference type="ChEBI" id="CHEBI:29105"/>
        <note>catalytic</note>
    </ligand>
</feature>
<keyword evidence="12 17" id="KW-0129">CBS domain</keyword>
<dbReference type="InterPro" id="IPR000644">
    <property type="entry name" value="CBS_dom"/>
</dbReference>
<evidence type="ECO:0000256" key="2">
    <source>
        <dbReference type="ARBA" id="ARBA00007931"/>
    </source>
</evidence>
<evidence type="ECO:0000256" key="16">
    <source>
        <dbReference type="PIRSR" id="PIRSR006404-2"/>
    </source>
</evidence>
<dbReference type="Pfam" id="PF00571">
    <property type="entry name" value="CBS"/>
    <property type="match status" value="2"/>
</dbReference>
<evidence type="ECO:0000256" key="11">
    <source>
        <dbReference type="ARBA" id="ARBA00023049"/>
    </source>
</evidence>
<sequence>MTELGGFDIKVDASWLLIAVLIVWSLSSGYLPDALPDASEPALLIAAIIATLGLFTSLVLHELAHSFMARHHGLQITGITLFLFGGVAEMKAEPSEPNVELQVAIVGPIASLVLAGLFWSSMVVARVVGLGPIVITVLGYLATINLILALFNMVPAFPLDGGRVFRAMLWRRSGDLVSATRRAAAASAVFAWGLIGLGALTMFNAGPAAGLWPILVGLFLLALGRASYQQVEMQQFFTGRHVADLMTQRAIVARPDQTLDEVVNDVFLAHGISFAPVTEDGVLLGYVDVHLVRRMDREHWATTIVDDVMESVSPDCAVSSDMPAQALLERMTQTGRRKFLVVDGKTLRGVVTLSDVTGFLSVSRQIASRV</sequence>
<comment type="similarity">
    <text evidence="2 14">Belongs to the peptidase M50B family.</text>
</comment>
<dbReference type="GO" id="GO:0008237">
    <property type="term" value="F:metallopeptidase activity"/>
    <property type="evidence" value="ECO:0007669"/>
    <property type="project" value="UniProtKB-UniRule"/>
</dbReference>
<feature type="transmembrane region" description="Helical" evidence="14">
    <location>
        <begin position="209"/>
        <end position="228"/>
    </location>
</feature>
<feature type="domain" description="CBS" evidence="18">
    <location>
        <begin position="246"/>
        <end position="302"/>
    </location>
</feature>